<keyword evidence="2" id="KW-0813">Transport</keyword>
<evidence type="ECO:0000256" key="4">
    <source>
        <dbReference type="ARBA" id="ARBA00022982"/>
    </source>
</evidence>
<evidence type="ECO:0000256" key="7">
    <source>
        <dbReference type="NCBIfam" id="TIGR01068"/>
    </source>
</evidence>
<dbReference type="RefSeq" id="WP_367954194.1">
    <property type="nucleotide sequence ID" value="NZ_JBDPGJ010000002.1"/>
</dbReference>
<keyword evidence="5" id="KW-1015">Disulfide bond</keyword>
<evidence type="ECO:0000313" key="10">
    <source>
        <dbReference type="Proteomes" id="UP001556692"/>
    </source>
</evidence>
<dbReference type="CDD" id="cd02947">
    <property type="entry name" value="TRX_family"/>
    <property type="match status" value="1"/>
</dbReference>
<dbReference type="InterPro" id="IPR013766">
    <property type="entry name" value="Thioredoxin_domain"/>
</dbReference>
<dbReference type="NCBIfam" id="TIGR01068">
    <property type="entry name" value="thioredoxin"/>
    <property type="match status" value="1"/>
</dbReference>
<evidence type="ECO:0000256" key="1">
    <source>
        <dbReference type="ARBA" id="ARBA00008987"/>
    </source>
</evidence>
<dbReference type="PANTHER" id="PTHR45663:SF11">
    <property type="entry name" value="GEO12009P1"/>
    <property type="match status" value="1"/>
</dbReference>
<dbReference type="PROSITE" id="PS00194">
    <property type="entry name" value="THIOREDOXIN_1"/>
    <property type="match status" value="1"/>
</dbReference>
<name>A0ABV3SLA0_9HYPH</name>
<dbReference type="InterPro" id="IPR017937">
    <property type="entry name" value="Thioredoxin_CS"/>
</dbReference>
<sequence>MRGESLIVCSRCAGVNRIPASRRAEEAKCGKCHAPLFSGHPEDVDATTFERQIGRSTVPVLVDVWAPWCGPCRMMAPAFEAAARELEPQVRLIKLNSDAEQSVAGNLGIRGIPTMILYHGGRELGRTSGAMNASQIVRWTRDRLPMADA</sequence>
<protein>
    <recommendedName>
        <fullName evidence="7">Thioredoxin</fullName>
    </recommendedName>
</protein>
<keyword evidence="10" id="KW-1185">Reference proteome</keyword>
<accession>A0ABV3SLA0</accession>
<evidence type="ECO:0000313" key="9">
    <source>
        <dbReference type="EMBL" id="MEX0406340.1"/>
    </source>
</evidence>
<evidence type="ECO:0000256" key="2">
    <source>
        <dbReference type="ARBA" id="ARBA00022448"/>
    </source>
</evidence>
<keyword evidence="3" id="KW-0479">Metal-binding</keyword>
<evidence type="ECO:0000256" key="5">
    <source>
        <dbReference type="ARBA" id="ARBA00023157"/>
    </source>
</evidence>
<gene>
    <name evidence="9" type="primary">trxC</name>
    <name evidence="9" type="ORF">ABGN05_11745</name>
</gene>
<dbReference type="NCBIfam" id="NF008229">
    <property type="entry name" value="PRK10996.1"/>
    <property type="match status" value="1"/>
</dbReference>
<feature type="domain" description="Thioredoxin" evidence="8">
    <location>
        <begin position="35"/>
        <end position="145"/>
    </location>
</feature>
<reference evidence="9 10" key="1">
    <citation type="submission" date="2024-05" db="EMBL/GenBank/DDBJ databases">
        <authorList>
            <person name="Jiang F."/>
        </authorList>
    </citation>
    <scope>NUCLEOTIDE SEQUENCE [LARGE SCALE GENOMIC DNA]</scope>
    <source>
        <strain evidence="9 10">LZ166</strain>
    </source>
</reference>
<dbReference type="SUPFAM" id="SSF52833">
    <property type="entry name" value="Thioredoxin-like"/>
    <property type="match status" value="1"/>
</dbReference>
<keyword evidence="4" id="KW-0249">Electron transport</keyword>
<dbReference type="InterPro" id="IPR036249">
    <property type="entry name" value="Thioredoxin-like_sf"/>
</dbReference>
<comment type="caution">
    <text evidence="9">The sequence shown here is derived from an EMBL/GenBank/DDBJ whole genome shotgun (WGS) entry which is preliminary data.</text>
</comment>
<proteinExistence type="inferred from homology"/>
<keyword evidence="6" id="KW-0676">Redox-active center</keyword>
<dbReference type="Gene3D" id="3.40.30.10">
    <property type="entry name" value="Glutaredoxin"/>
    <property type="match status" value="1"/>
</dbReference>
<dbReference type="PROSITE" id="PS51352">
    <property type="entry name" value="THIOREDOXIN_2"/>
    <property type="match status" value="1"/>
</dbReference>
<evidence type="ECO:0000256" key="3">
    <source>
        <dbReference type="ARBA" id="ARBA00022723"/>
    </source>
</evidence>
<dbReference type="EMBL" id="JBDPGJ010000002">
    <property type="protein sequence ID" value="MEX0406340.1"/>
    <property type="molecule type" value="Genomic_DNA"/>
</dbReference>
<dbReference type="PANTHER" id="PTHR45663">
    <property type="entry name" value="GEO12009P1"/>
    <property type="match status" value="1"/>
</dbReference>
<dbReference type="PRINTS" id="PR00421">
    <property type="entry name" value="THIOREDOXIN"/>
</dbReference>
<dbReference type="Pfam" id="PF21352">
    <property type="entry name" value="Zn_ribbon_Thio2"/>
    <property type="match status" value="1"/>
</dbReference>
<dbReference type="Gene3D" id="2.30.30.380">
    <property type="entry name" value="Zn-finger domain of Sec23/24"/>
    <property type="match status" value="1"/>
</dbReference>
<comment type="similarity">
    <text evidence="1">Belongs to the thioredoxin family.</text>
</comment>
<evidence type="ECO:0000259" key="8">
    <source>
        <dbReference type="PROSITE" id="PS51352"/>
    </source>
</evidence>
<dbReference type="Pfam" id="PF00085">
    <property type="entry name" value="Thioredoxin"/>
    <property type="match status" value="1"/>
</dbReference>
<organism evidence="9 10">
    <name type="scientific">Aquibium pacificus</name>
    <dbReference type="NCBI Taxonomy" id="3153579"/>
    <lineage>
        <taxon>Bacteria</taxon>
        <taxon>Pseudomonadati</taxon>
        <taxon>Pseudomonadota</taxon>
        <taxon>Alphaproteobacteria</taxon>
        <taxon>Hyphomicrobiales</taxon>
        <taxon>Phyllobacteriaceae</taxon>
        <taxon>Aquibium</taxon>
    </lineage>
</organism>
<dbReference type="InterPro" id="IPR005746">
    <property type="entry name" value="Thioredoxin"/>
</dbReference>
<evidence type="ECO:0000256" key="6">
    <source>
        <dbReference type="ARBA" id="ARBA00023284"/>
    </source>
</evidence>
<dbReference type="InterPro" id="IPR049299">
    <property type="entry name" value="Thio2_N"/>
</dbReference>
<dbReference type="Proteomes" id="UP001556692">
    <property type="component" value="Unassembled WGS sequence"/>
</dbReference>